<dbReference type="HOGENOM" id="CLU_2333082_0_0_1"/>
<evidence type="ECO:0000256" key="1">
    <source>
        <dbReference type="PROSITE-ProRule" id="PRU00023"/>
    </source>
</evidence>
<reference evidence="2" key="2">
    <citation type="submission" date="2025-08" db="UniProtKB">
        <authorList>
            <consortium name="Ensembl"/>
        </authorList>
    </citation>
    <scope>IDENTIFICATION</scope>
</reference>
<dbReference type="GeneTree" id="ENSGT00940000159459"/>
<dbReference type="GO" id="GO:0042054">
    <property type="term" value="F:histone methyltransferase activity"/>
    <property type="evidence" value="ECO:0007669"/>
    <property type="project" value="InterPro"/>
</dbReference>
<dbReference type="PROSITE" id="PS50088">
    <property type="entry name" value="ANK_REPEAT"/>
    <property type="match status" value="2"/>
</dbReference>
<dbReference type="eggNOG" id="KOG1082">
    <property type="taxonomic scope" value="Eukaryota"/>
</dbReference>
<dbReference type="PANTHER" id="PTHR46307:SF1">
    <property type="entry name" value="HISTONE-LYSINE N-METHYLTRANSFERASE EHMT2"/>
    <property type="match status" value="1"/>
</dbReference>
<dbReference type="GO" id="GO:0002039">
    <property type="term" value="F:p53 binding"/>
    <property type="evidence" value="ECO:0007669"/>
    <property type="project" value="InterPro"/>
</dbReference>
<organism evidence="2 3">
    <name type="scientific">Lepisosteus oculatus</name>
    <name type="common">Spotted gar</name>
    <dbReference type="NCBI Taxonomy" id="7918"/>
    <lineage>
        <taxon>Eukaryota</taxon>
        <taxon>Metazoa</taxon>
        <taxon>Chordata</taxon>
        <taxon>Craniata</taxon>
        <taxon>Vertebrata</taxon>
        <taxon>Euteleostomi</taxon>
        <taxon>Actinopterygii</taxon>
        <taxon>Neopterygii</taxon>
        <taxon>Holostei</taxon>
        <taxon>Semionotiformes</taxon>
        <taxon>Lepisosteidae</taxon>
        <taxon>Lepisosteus</taxon>
    </lineage>
</organism>
<dbReference type="PANTHER" id="PTHR46307">
    <property type="entry name" value="G9A, ISOFORM B"/>
    <property type="match status" value="1"/>
</dbReference>
<dbReference type="GO" id="GO:0016279">
    <property type="term" value="F:protein-lysine N-methyltransferase activity"/>
    <property type="evidence" value="ECO:0007669"/>
    <property type="project" value="InterPro"/>
</dbReference>
<protein>
    <submittedName>
        <fullName evidence="2">Histone-lysine N-methyltransferase EHMT2-like</fullName>
    </submittedName>
</protein>
<name>W5LWB4_LEPOC</name>
<feature type="repeat" description="ANK" evidence="1">
    <location>
        <begin position="49"/>
        <end position="74"/>
    </location>
</feature>
<keyword evidence="1" id="KW-0040">ANK repeat</keyword>
<dbReference type="InParanoid" id="W5LWB4"/>
<evidence type="ECO:0000313" key="2">
    <source>
        <dbReference type="Ensembl" id="ENSLOCP00000000421.1"/>
    </source>
</evidence>
<accession>W5LWB4</accession>
<proteinExistence type="predicted"/>
<dbReference type="Proteomes" id="UP000018468">
    <property type="component" value="Unassembled WGS sequence"/>
</dbReference>
<dbReference type="STRING" id="7918.ENSLOCP00000000421"/>
<reference evidence="3" key="1">
    <citation type="submission" date="2011-12" db="EMBL/GenBank/DDBJ databases">
        <title>The Draft Genome of Lepisosteus oculatus.</title>
        <authorList>
            <consortium name="The Broad Institute Genome Assembly &amp; Analysis Group"/>
            <consortium name="Computational R&amp;D Group"/>
            <consortium name="and Sequencing Platform"/>
            <person name="Di Palma F."/>
            <person name="Alfoldi J."/>
            <person name="Johnson J."/>
            <person name="Berlin A."/>
            <person name="Gnerre S."/>
            <person name="Jaffe D."/>
            <person name="MacCallum I."/>
            <person name="Young S."/>
            <person name="Walker B.J."/>
            <person name="Lander E.S."/>
            <person name="Lindblad-Toh K."/>
        </authorList>
    </citation>
    <scope>NUCLEOTIDE SEQUENCE [LARGE SCALE GENOMIC DNA]</scope>
</reference>
<dbReference type="OrthoDB" id="8958092at2759"/>
<dbReference type="InterPro" id="IPR036770">
    <property type="entry name" value="Ankyrin_rpt-contain_sf"/>
</dbReference>
<dbReference type="KEGG" id="loc:107076255"/>
<dbReference type="PROSITE" id="PS50297">
    <property type="entry name" value="ANK_REP_REGION"/>
    <property type="match status" value="2"/>
</dbReference>
<dbReference type="Ensembl" id="ENSLOCT00000000421.1">
    <property type="protein sequence ID" value="ENSLOCP00000000421.1"/>
    <property type="gene ID" value="ENSLOCG00000000386.1"/>
</dbReference>
<keyword evidence="3" id="KW-1185">Reference proteome</keyword>
<dbReference type="SMART" id="SM00248">
    <property type="entry name" value="ANK"/>
    <property type="match status" value="2"/>
</dbReference>
<dbReference type="Gene3D" id="1.25.40.20">
    <property type="entry name" value="Ankyrin repeat-containing domain"/>
    <property type="match status" value="1"/>
</dbReference>
<evidence type="ECO:0000313" key="3">
    <source>
        <dbReference type="Proteomes" id="UP000018468"/>
    </source>
</evidence>
<reference evidence="2" key="3">
    <citation type="submission" date="2025-09" db="UniProtKB">
        <authorList>
            <consortium name="Ensembl"/>
        </authorList>
    </citation>
    <scope>IDENTIFICATION</scope>
</reference>
<dbReference type="SUPFAM" id="SSF48403">
    <property type="entry name" value="Ankyrin repeat"/>
    <property type="match status" value="1"/>
</dbReference>
<dbReference type="AlphaFoldDB" id="W5LWB4"/>
<feature type="repeat" description="ANK" evidence="1">
    <location>
        <begin position="16"/>
        <end position="48"/>
    </location>
</feature>
<dbReference type="InterPro" id="IPR043550">
    <property type="entry name" value="EHMT1/EHMT2"/>
</dbReference>
<dbReference type="Bgee" id="ENSLOCG00000000386">
    <property type="expression patterns" value="Expressed in testis and 12 other cell types or tissues"/>
</dbReference>
<dbReference type="Pfam" id="PF12796">
    <property type="entry name" value="Ank_2"/>
    <property type="match status" value="1"/>
</dbReference>
<dbReference type="InterPro" id="IPR002110">
    <property type="entry name" value="Ankyrin_rpt"/>
</dbReference>
<sequence>MLMEGIDPCGHSDGQNRRCALHAAAQRGLLEICYLLVQAGAKVDAQDKSIRTPLLEAIMNGHVEVVKFLIRSGACVFHAVRALPTPPYYTAGTPILHY</sequence>